<keyword evidence="2" id="KW-0413">Isomerase</keyword>
<dbReference type="Gene3D" id="3.20.20.150">
    <property type="entry name" value="Divalent-metal-dependent TIM barrel enzymes"/>
    <property type="match status" value="1"/>
</dbReference>
<dbReference type="InterPro" id="IPR050312">
    <property type="entry name" value="IolE/XylAMocC-like"/>
</dbReference>
<dbReference type="GO" id="GO:0016853">
    <property type="term" value="F:isomerase activity"/>
    <property type="evidence" value="ECO:0007669"/>
    <property type="project" value="UniProtKB-KW"/>
</dbReference>
<accession>A0A4Q7PPV8</accession>
<dbReference type="RefSeq" id="WP_130433938.1">
    <property type="nucleotide sequence ID" value="NZ_SGXF01000001.1"/>
</dbReference>
<sequence length="270" mass="30084">MKFGVCMNLADELEKGSLEEHLKQISAAGYDYVETSAAGLKPLTSLQLEEIKNALAGNGLYCPRANCFFPVDARLVGPDICPEMQLDYLQDILPKASELGIQVIVLGSGSARRAPEGLGHEQALQQFSRAARIFAQTASRWNIQIALEHLNPKETNLLTTLEETVRSMDLADHAACGFLFDFYHVDLSTEDIRWVSERKERLLHVHTALPGSRLYPFPEDSNIMESFFRTLKAAGYNGTVSLEGSMRDDVSYEDNLKNSLELLRQGTSEK</sequence>
<dbReference type="PANTHER" id="PTHR12110:SF21">
    <property type="entry name" value="XYLOSE ISOMERASE-LIKE TIM BARREL DOMAIN-CONTAINING PROTEIN"/>
    <property type="match status" value="1"/>
</dbReference>
<dbReference type="Proteomes" id="UP000292927">
    <property type="component" value="Unassembled WGS sequence"/>
</dbReference>
<dbReference type="OrthoDB" id="9814946at2"/>
<feature type="domain" description="Xylose isomerase-like TIM barrel" evidence="1">
    <location>
        <begin position="23"/>
        <end position="265"/>
    </location>
</feature>
<gene>
    <name evidence="2" type="ORF">EV209_1195</name>
</gene>
<dbReference type="EMBL" id="SGXF01000001">
    <property type="protein sequence ID" value="RZT03061.1"/>
    <property type="molecule type" value="Genomic_DNA"/>
</dbReference>
<name>A0A4Q7PPV8_9FIRM</name>
<keyword evidence="3" id="KW-1185">Reference proteome</keyword>
<protein>
    <submittedName>
        <fullName evidence="2">Sugar phosphate isomerase/epimerase</fullName>
    </submittedName>
</protein>
<evidence type="ECO:0000313" key="3">
    <source>
        <dbReference type="Proteomes" id="UP000292927"/>
    </source>
</evidence>
<organism evidence="2 3">
    <name type="scientific">Cuneatibacter caecimuris</name>
    <dbReference type="NCBI Taxonomy" id="1796618"/>
    <lineage>
        <taxon>Bacteria</taxon>
        <taxon>Bacillati</taxon>
        <taxon>Bacillota</taxon>
        <taxon>Clostridia</taxon>
        <taxon>Lachnospirales</taxon>
        <taxon>Lachnospiraceae</taxon>
        <taxon>Cuneatibacter</taxon>
    </lineage>
</organism>
<evidence type="ECO:0000259" key="1">
    <source>
        <dbReference type="Pfam" id="PF01261"/>
    </source>
</evidence>
<dbReference type="PANTHER" id="PTHR12110">
    <property type="entry name" value="HYDROXYPYRUVATE ISOMERASE"/>
    <property type="match status" value="1"/>
</dbReference>
<dbReference type="Pfam" id="PF01261">
    <property type="entry name" value="AP_endonuc_2"/>
    <property type="match status" value="1"/>
</dbReference>
<reference evidence="2 3" key="1">
    <citation type="submission" date="2019-02" db="EMBL/GenBank/DDBJ databases">
        <title>Genomic Encyclopedia of Type Strains, Phase IV (KMG-IV): sequencing the most valuable type-strain genomes for metagenomic binning, comparative biology and taxonomic classification.</title>
        <authorList>
            <person name="Goeker M."/>
        </authorList>
    </citation>
    <scope>NUCLEOTIDE SEQUENCE [LARGE SCALE GENOMIC DNA]</scope>
    <source>
        <strain evidence="2 3">DSM 29486</strain>
    </source>
</reference>
<dbReference type="SUPFAM" id="SSF51658">
    <property type="entry name" value="Xylose isomerase-like"/>
    <property type="match status" value="1"/>
</dbReference>
<proteinExistence type="predicted"/>
<dbReference type="AlphaFoldDB" id="A0A4Q7PPV8"/>
<evidence type="ECO:0000313" key="2">
    <source>
        <dbReference type="EMBL" id="RZT03061.1"/>
    </source>
</evidence>
<dbReference type="InterPro" id="IPR036237">
    <property type="entry name" value="Xyl_isomerase-like_sf"/>
</dbReference>
<comment type="caution">
    <text evidence="2">The sequence shown here is derived from an EMBL/GenBank/DDBJ whole genome shotgun (WGS) entry which is preliminary data.</text>
</comment>
<dbReference type="InterPro" id="IPR013022">
    <property type="entry name" value="Xyl_isomerase-like_TIM-brl"/>
</dbReference>